<proteinExistence type="predicted"/>
<dbReference type="AlphaFoldDB" id="A0A1V2TLW1"/>
<reference evidence="1 2" key="1">
    <citation type="journal article" date="2016" name="Antonie Van Leeuwenhoek">
        <title>Nocardia donostiensis sp. nov., isolated from human respiratory specimens.</title>
        <authorList>
            <person name="Ercibengoa M."/>
            <person name="Bell M."/>
            <person name="Marimon J.M."/>
            <person name="Humrighouse B."/>
            <person name="Klenk H.P."/>
            <person name="Potter G."/>
            <person name="Perez-Trallero E."/>
        </authorList>
    </citation>
    <scope>NUCLEOTIDE SEQUENCE [LARGE SCALE GENOMIC DNA]</scope>
    <source>
        <strain evidence="1 2">X1655</strain>
    </source>
</reference>
<organism evidence="1 2">
    <name type="scientific">Nocardia donostiensis</name>
    <dbReference type="NCBI Taxonomy" id="1538463"/>
    <lineage>
        <taxon>Bacteria</taxon>
        <taxon>Bacillati</taxon>
        <taxon>Actinomycetota</taxon>
        <taxon>Actinomycetes</taxon>
        <taxon>Mycobacteriales</taxon>
        <taxon>Nocardiaceae</taxon>
        <taxon>Nocardia</taxon>
    </lineage>
</organism>
<dbReference type="STRING" id="1538463.B0T36_01440"/>
<evidence type="ECO:0000313" key="2">
    <source>
        <dbReference type="Proteomes" id="UP000188836"/>
    </source>
</evidence>
<name>A0A1V2TLW1_9NOCA</name>
<keyword evidence="2" id="KW-1185">Reference proteome</keyword>
<sequence length="173" mass="19142">MTYAALAERLISLGMISVDTAHNVLTDMGDRQHDKLDDEEDLSYALVDFEVAFAAYGDSVDDLEGAYHSMLLDAAACSGGTVVIDDVELTIDPEQGDVLRFVRNGSTVEWTLDHQWDRYVDHMGILSHVDALNPGDGRVFRSVELDEPGDNFYVLATDEQALVLTNEFGLRLD</sequence>
<dbReference type="Proteomes" id="UP000188836">
    <property type="component" value="Unassembled WGS sequence"/>
</dbReference>
<evidence type="ECO:0000313" key="1">
    <source>
        <dbReference type="EMBL" id="ONM50479.1"/>
    </source>
</evidence>
<accession>A0A1V2TLW1</accession>
<dbReference type="EMBL" id="MUMY01000001">
    <property type="protein sequence ID" value="ONM50479.1"/>
    <property type="molecule type" value="Genomic_DNA"/>
</dbReference>
<comment type="caution">
    <text evidence="1">The sequence shown here is derived from an EMBL/GenBank/DDBJ whole genome shotgun (WGS) entry which is preliminary data.</text>
</comment>
<protein>
    <submittedName>
        <fullName evidence="1">Uncharacterized protein</fullName>
    </submittedName>
</protein>
<gene>
    <name evidence="1" type="ORF">B0T46_00710</name>
</gene>